<dbReference type="GO" id="GO:0006874">
    <property type="term" value="P:intracellular calcium ion homeostasis"/>
    <property type="evidence" value="ECO:0007669"/>
    <property type="project" value="TreeGrafter"/>
</dbReference>
<dbReference type="NCBIfam" id="TIGR00367">
    <property type="entry name" value="calcium/sodium antiporter"/>
    <property type="match status" value="1"/>
</dbReference>
<dbReference type="Proteomes" id="UP000293719">
    <property type="component" value="Chromosome"/>
</dbReference>
<dbReference type="AlphaFoldDB" id="A0A4P6V440"/>
<feature type="transmembrane region" description="Helical" evidence="5">
    <location>
        <begin position="242"/>
        <end position="267"/>
    </location>
</feature>
<dbReference type="Gene3D" id="6.10.280.80">
    <property type="entry name" value="NCX, peripheral helical region"/>
    <property type="match status" value="1"/>
</dbReference>
<dbReference type="GO" id="GO:0008273">
    <property type="term" value="F:calcium, potassium:sodium antiporter activity"/>
    <property type="evidence" value="ECO:0007669"/>
    <property type="project" value="TreeGrafter"/>
</dbReference>
<feature type="transmembrane region" description="Helical" evidence="5">
    <location>
        <begin position="279"/>
        <end position="296"/>
    </location>
</feature>
<feature type="transmembrane region" description="Helical" evidence="5">
    <location>
        <begin position="175"/>
        <end position="196"/>
    </location>
</feature>
<dbReference type="InterPro" id="IPR004837">
    <property type="entry name" value="NaCa_Exmemb"/>
</dbReference>
<dbReference type="OrthoDB" id="9794225at2"/>
<dbReference type="GO" id="GO:0005262">
    <property type="term" value="F:calcium channel activity"/>
    <property type="evidence" value="ECO:0007669"/>
    <property type="project" value="TreeGrafter"/>
</dbReference>
<keyword evidence="3 5" id="KW-1133">Transmembrane helix</keyword>
<feature type="domain" description="Sodium/calcium exchanger membrane region" evidence="6">
    <location>
        <begin position="178"/>
        <end position="318"/>
    </location>
</feature>
<dbReference type="Pfam" id="PF01699">
    <property type="entry name" value="Na_Ca_ex"/>
    <property type="match status" value="2"/>
</dbReference>
<dbReference type="EMBL" id="CP036532">
    <property type="protein sequence ID" value="QBK32287.1"/>
    <property type="molecule type" value="Genomic_DNA"/>
</dbReference>
<feature type="transmembrane region" description="Helical" evidence="5">
    <location>
        <begin position="302"/>
        <end position="317"/>
    </location>
</feature>
<feature type="transmembrane region" description="Helical" evidence="5">
    <location>
        <begin position="127"/>
        <end position="145"/>
    </location>
</feature>
<comment type="subcellular location">
    <subcellularLocation>
        <location evidence="1">Membrane</location>
        <topology evidence="1">Multi-pass membrane protein</topology>
    </subcellularLocation>
</comment>
<feature type="transmembrane region" description="Helical" evidence="5">
    <location>
        <begin position="68"/>
        <end position="91"/>
    </location>
</feature>
<dbReference type="PANTHER" id="PTHR10846">
    <property type="entry name" value="SODIUM/POTASSIUM/CALCIUM EXCHANGER"/>
    <property type="match status" value="1"/>
</dbReference>
<accession>A0A4P6V440</accession>
<dbReference type="Gene3D" id="1.20.1420.30">
    <property type="entry name" value="NCX, central ion-binding region"/>
    <property type="match status" value="2"/>
</dbReference>
<feature type="domain" description="Sodium/calcium exchanger membrane region" evidence="6">
    <location>
        <begin position="5"/>
        <end position="144"/>
    </location>
</feature>
<keyword evidence="8" id="KW-1185">Reference proteome</keyword>
<dbReference type="InterPro" id="IPR004481">
    <property type="entry name" value="K/Na/Ca-exchanger"/>
</dbReference>
<keyword evidence="2 5" id="KW-0812">Transmembrane</keyword>
<evidence type="ECO:0000256" key="4">
    <source>
        <dbReference type="ARBA" id="ARBA00023136"/>
    </source>
</evidence>
<evidence type="ECO:0000256" key="2">
    <source>
        <dbReference type="ARBA" id="ARBA00022692"/>
    </source>
</evidence>
<sequence>MLFDIAMLVAGLVLLVFAGDYLVKGAVGLAENVGIPALIIGLTIVAFGTSAPELFVALQSALTGVPDIATGNVVGSNIANVLLVMGLPALFSPIHANQRGLSRNVAVMLVFTVAFIWLISDGLLSRLEAAGLFGGLLVFIAAQAWRAQQAIAAADEDEVPGDYHEEIGEAPHNSLLIAVYMIGGIIGLPIAAHFTVTGASNIATAFGVSEAAIGLTIVAIGTSLPELATTLAAALRREADVALGNIIGSNIFNLAAIMGITGMVIAVPVSPDIIIRDNWVMLVTSLLLAVICFARITTGKALGAAMLAAYVAYVVMVF</sequence>
<evidence type="ECO:0000256" key="3">
    <source>
        <dbReference type="ARBA" id="ARBA00022989"/>
    </source>
</evidence>
<keyword evidence="4 5" id="KW-0472">Membrane</keyword>
<organism evidence="7 8">
    <name type="scientific">Roseitalea porphyridii</name>
    <dbReference type="NCBI Taxonomy" id="1852022"/>
    <lineage>
        <taxon>Bacteria</taxon>
        <taxon>Pseudomonadati</taxon>
        <taxon>Pseudomonadota</taxon>
        <taxon>Alphaproteobacteria</taxon>
        <taxon>Hyphomicrobiales</taxon>
        <taxon>Ahrensiaceae</taxon>
        <taxon>Roseitalea</taxon>
    </lineage>
</organism>
<gene>
    <name evidence="7" type="ORF">E0E05_06650</name>
</gene>
<proteinExistence type="predicted"/>
<evidence type="ECO:0000259" key="6">
    <source>
        <dbReference type="Pfam" id="PF01699"/>
    </source>
</evidence>
<feature type="transmembrane region" description="Helical" evidence="5">
    <location>
        <begin position="35"/>
        <end position="56"/>
    </location>
</feature>
<protein>
    <submittedName>
        <fullName evidence="7">Calcium/sodium antiporter</fullName>
    </submittedName>
</protein>
<reference evidence="7 8" key="1">
    <citation type="journal article" date="2017" name="Int. J. Syst. Evol. Microbiol.">
        <title>Roseitalea porphyridii gen. nov., sp. nov., isolated from a red alga, and reclassification of Hoeflea suaedae Chung et al. 2013 as Pseudohoeflea suaedae gen. nov., comb. nov.</title>
        <authorList>
            <person name="Hyeon J.W."/>
            <person name="Jeong S.E."/>
            <person name="Baek K."/>
            <person name="Jeon C.O."/>
        </authorList>
    </citation>
    <scope>NUCLEOTIDE SEQUENCE [LARGE SCALE GENOMIC DNA]</scope>
    <source>
        <strain evidence="7 8">MA7-20</strain>
    </source>
</reference>
<dbReference type="InterPro" id="IPR044880">
    <property type="entry name" value="NCX_ion-bd_dom_sf"/>
</dbReference>
<dbReference type="GO" id="GO:0005886">
    <property type="term" value="C:plasma membrane"/>
    <property type="evidence" value="ECO:0007669"/>
    <property type="project" value="TreeGrafter"/>
</dbReference>
<evidence type="ECO:0000256" key="1">
    <source>
        <dbReference type="ARBA" id="ARBA00004141"/>
    </source>
</evidence>
<evidence type="ECO:0000313" key="8">
    <source>
        <dbReference type="Proteomes" id="UP000293719"/>
    </source>
</evidence>
<dbReference type="PANTHER" id="PTHR10846:SF8">
    <property type="entry name" value="INNER MEMBRANE PROTEIN YRBG"/>
    <property type="match status" value="1"/>
</dbReference>
<evidence type="ECO:0000313" key="7">
    <source>
        <dbReference type="EMBL" id="QBK32287.1"/>
    </source>
</evidence>
<dbReference type="KEGG" id="rpod:E0E05_06650"/>
<evidence type="ECO:0000256" key="5">
    <source>
        <dbReference type="SAM" id="Phobius"/>
    </source>
</evidence>
<feature type="transmembrane region" description="Helical" evidence="5">
    <location>
        <begin position="103"/>
        <end position="120"/>
    </location>
</feature>
<name>A0A4P6V440_9HYPH</name>